<evidence type="ECO:0000313" key="2">
    <source>
        <dbReference type="Proteomes" id="UP000821853"/>
    </source>
</evidence>
<dbReference type="Proteomes" id="UP000821853">
    <property type="component" value="Chromosome 10"/>
</dbReference>
<organism evidence="1 2">
    <name type="scientific">Haemaphysalis longicornis</name>
    <name type="common">Bush tick</name>
    <dbReference type="NCBI Taxonomy" id="44386"/>
    <lineage>
        <taxon>Eukaryota</taxon>
        <taxon>Metazoa</taxon>
        <taxon>Ecdysozoa</taxon>
        <taxon>Arthropoda</taxon>
        <taxon>Chelicerata</taxon>
        <taxon>Arachnida</taxon>
        <taxon>Acari</taxon>
        <taxon>Parasitiformes</taxon>
        <taxon>Ixodida</taxon>
        <taxon>Ixodoidea</taxon>
        <taxon>Ixodidae</taxon>
        <taxon>Haemaphysalinae</taxon>
        <taxon>Haemaphysalis</taxon>
    </lineage>
</organism>
<keyword evidence="2" id="KW-1185">Reference proteome</keyword>
<evidence type="ECO:0000313" key="1">
    <source>
        <dbReference type="EMBL" id="KAH9364645.1"/>
    </source>
</evidence>
<accession>A0A9J6FNM9</accession>
<dbReference type="VEuPathDB" id="VectorBase:HLOH_062235"/>
<gene>
    <name evidence="1" type="ORF">HPB48_022032</name>
</gene>
<protein>
    <submittedName>
        <fullName evidence="1">Uncharacterized protein</fullName>
    </submittedName>
</protein>
<reference evidence="1 2" key="1">
    <citation type="journal article" date="2020" name="Cell">
        <title>Large-Scale Comparative Analyses of Tick Genomes Elucidate Their Genetic Diversity and Vector Capacities.</title>
        <authorList>
            <consortium name="Tick Genome and Microbiome Consortium (TIGMIC)"/>
            <person name="Jia N."/>
            <person name="Wang J."/>
            <person name="Shi W."/>
            <person name="Du L."/>
            <person name="Sun Y."/>
            <person name="Zhan W."/>
            <person name="Jiang J.F."/>
            <person name="Wang Q."/>
            <person name="Zhang B."/>
            <person name="Ji P."/>
            <person name="Bell-Sakyi L."/>
            <person name="Cui X.M."/>
            <person name="Yuan T.T."/>
            <person name="Jiang B.G."/>
            <person name="Yang W.F."/>
            <person name="Lam T.T."/>
            <person name="Chang Q.C."/>
            <person name="Ding S.J."/>
            <person name="Wang X.J."/>
            <person name="Zhu J.G."/>
            <person name="Ruan X.D."/>
            <person name="Zhao L."/>
            <person name="Wei J.T."/>
            <person name="Ye R.Z."/>
            <person name="Que T.C."/>
            <person name="Du C.H."/>
            <person name="Zhou Y.H."/>
            <person name="Cheng J.X."/>
            <person name="Dai P.F."/>
            <person name="Guo W.B."/>
            <person name="Han X.H."/>
            <person name="Huang E.J."/>
            <person name="Li L.F."/>
            <person name="Wei W."/>
            <person name="Gao Y.C."/>
            <person name="Liu J.Z."/>
            <person name="Shao H.Z."/>
            <person name="Wang X."/>
            <person name="Wang C.C."/>
            <person name="Yang T.C."/>
            <person name="Huo Q.B."/>
            <person name="Li W."/>
            <person name="Chen H.Y."/>
            <person name="Chen S.E."/>
            <person name="Zhou L.G."/>
            <person name="Ni X.B."/>
            <person name="Tian J.H."/>
            <person name="Sheng Y."/>
            <person name="Liu T."/>
            <person name="Pan Y.S."/>
            <person name="Xia L.Y."/>
            <person name="Li J."/>
            <person name="Zhao F."/>
            <person name="Cao W.C."/>
        </authorList>
    </citation>
    <scope>NUCLEOTIDE SEQUENCE [LARGE SCALE GENOMIC DNA]</scope>
    <source>
        <strain evidence="1">HaeL-2018</strain>
    </source>
</reference>
<sequence length="167" mass="18608">MIDESLGSGNHLEAALPQQSDYGQKPEVPPFATMRDRGLFFVKSHKDALAVITDFMGNCFLIEDNHINVSTPSFSGTISTFFYRRLGLRELDVLLGSRMMTPLQMSAVALACPRTGSWQPFNIRVTSPSSCKKAGSELTPHYHVLFPPRGTNCSMPTHSRRKLRTAY</sequence>
<dbReference type="EMBL" id="JABSTR010000002">
    <property type="protein sequence ID" value="KAH9364645.1"/>
    <property type="molecule type" value="Genomic_DNA"/>
</dbReference>
<name>A0A9J6FNM9_HAELO</name>
<comment type="caution">
    <text evidence="1">The sequence shown here is derived from an EMBL/GenBank/DDBJ whole genome shotgun (WGS) entry which is preliminary data.</text>
</comment>
<proteinExistence type="predicted"/>
<dbReference type="AlphaFoldDB" id="A0A9J6FNM9"/>